<organism evidence="1 2">
    <name type="scientific">Cohnella cholangitidis</name>
    <dbReference type="NCBI Taxonomy" id="2598458"/>
    <lineage>
        <taxon>Bacteria</taxon>
        <taxon>Bacillati</taxon>
        <taxon>Bacillota</taxon>
        <taxon>Bacilli</taxon>
        <taxon>Bacillales</taxon>
        <taxon>Paenibacillaceae</taxon>
        <taxon>Cohnella</taxon>
    </lineage>
</organism>
<evidence type="ECO:0000313" key="2">
    <source>
        <dbReference type="Proteomes" id="UP000515679"/>
    </source>
</evidence>
<dbReference type="AlphaFoldDB" id="A0A7G5C3J1"/>
<dbReference type="EMBL" id="CP041969">
    <property type="protein sequence ID" value="QMV43775.1"/>
    <property type="molecule type" value="Genomic_DNA"/>
</dbReference>
<reference evidence="1 2" key="1">
    <citation type="submission" date="2019-07" db="EMBL/GenBank/DDBJ databases">
        <authorList>
            <person name="Kim J.K."/>
            <person name="Cheong H.-M."/>
            <person name="Choi Y."/>
            <person name="Hwang K.J."/>
            <person name="Lee S."/>
            <person name="Choi C."/>
        </authorList>
    </citation>
    <scope>NUCLEOTIDE SEQUENCE [LARGE SCALE GENOMIC DNA]</scope>
    <source>
        <strain evidence="1 2">KS 22</strain>
    </source>
</reference>
<dbReference type="KEGG" id="cchl:FPL14_23330"/>
<keyword evidence="2" id="KW-1185">Reference proteome</keyword>
<sequence>MSDAHVAESDRKTYYVSVGAGQVLLDPEAASFEFAIHANEAELDKLQELFEEIQDADEDEALSYKGSPTVSDSPENDTYDALLQEVYRMLHELGTHETRQHIESMNIL</sequence>
<dbReference type="Proteomes" id="UP000515679">
    <property type="component" value="Chromosome"/>
</dbReference>
<name>A0A7G5C3J1_9BACL</name>
<gene>
    <name evidence="1" type="ORF">FPL14_23330</name>
</gene>
<evidence type="ECO:0000313" key="1">
    <source>
        <dbReference type="EMBL" id="QMV43775.1"/>
    </source>
</evidence>
<protein>
    <submittedName>
        <fullName evidence="1">Uncharacterized protein</fullName>
    </submittedName>
</protein>
<proteinExistence type="predicted"/>
<dbReference type="RefSeq" id="WP_182300015.1">
    <property type="nucleotide sequence ID" value="NZ_CP041969.1"/>
</dbReference>
<accession>A0A7G5C3J1</accession>